<reference evidence="2 3" key="1">
    <citation type="submission" date="2024-01" db="EMBL/GenBank/DDBJ databases">
        <title>Genome assemblies of Stephania.</title>
        <authorList>
            <person name="Yang L."/>
        </authorList>
    </citation>
    <scope>NUCLEOTIDE SEQUENCE [LARGE SCALE GENOMIC DNA]</scope>
    <source>
        <strain evidence="2">QJT</strain>
        <tissue evidence="2">Leaf</tissue>
    </source>
</reference>
<dbReference type="Proteomes" id="UP001417504">
    <property type="component" value="Unassembled WGS sequence"/>
</dbReference>
<keyword evidence="1" id="KW-0812">Transmembrane</keyword>
<evidence type="ECO:0000313" key="2">
    <source>
        <dbReference type="EMBL" id="KAK9090256.1"/>
    </source>
</evidence>
<gene>
    <name evidence="2" type="ORF">Sjap_023433</name>
</gene>
<accession>A0AAP0HMZ3</accession>
<keyword evidence="1" id="KW-0472">Membrane</keyword>
<organism evidence="2 3">
    <name type="scientific">Stephania japonica</name>
    <dbReference type="NCBI Taxonomy" id="461633"/>
    <lineage>
        <taxon>Eukaryota</taxon>
        <taxon>Viridiplantae</taxon>
        <taxon>Streptophyta</taxon>
        <taxon>Embryophyta</taxon>
        <taxon>Tracheophyta</taxon>
        <taxon>Spermatophyta</taxon>
        <taxon>Magnoliopsida</taxon>
        <taxon>Ranunculales</taxon>
        <taxon>Menispermaceae</taxon>
        <taxon>Menispermoideae</taxon>
        <taxon>Cissampelideae</taxon>
        <taxon>Stephania</taxon>
    </lineage>
</organism>
<proteinExistence type="predicted"/>
<evidence type="ECO:0000313" key="3">
    <source>
        <dbReference type="Proteomes" id="UP001417504"/>
    </source>
</evidence>
<keyword evidence="3" id="KW-1185">Reference proteome</keyword>
<name>A0AAP0HMZ3_9MAGN</name>
<comment type="caution">
    <text evidence="2">The sequence shown here is derived from an EMBL/GenBank/DDBJ whole genome shotgun (WGS) entry which is preliminary data.</text>
</comment>
<dbReference type="AlphaFoldDB" id="A0AAP0HMZ3"/>
<evidence type="ECO:0000256" key="1">
    <source>
        <dbReference type="SAM" id="Phobius"/>
    </source>
</evidence>
<protein>
    <submittedName>
        <fullName evidence="2">Uncharacterized protein</fullName>
    </submittedName>
</protein>
<feature type="transmembrane region" description="Helical" evidence="1">
    <location>
        <begin position="94"/>
        <end position="111"/>
    </location>
</feature>
<dbReference type="EMBL" id="JBBNAE010000010">
    <property type="protein sequence ID" value="KAK9090256.1"/>
    <property type="molecule type" value="Genomic_DNA"/>
</dbReference>
<keyword evidence="1" id="KW-1133">Transmembrane helix</keyword>
<sequence>MATGVAASRRDGRGWAHLAHLAHQKSYILGVSLERCVYVYESWFVQVLVFGCLVGKRLKGRCHRCATVTRDVGNQAKSVLVSHDPRSDPKHRRCYLFMSFIHFMYIIFLSSETTAMAALPSTRGHRGIAGNHRISRYEQRKRKARGISVND</sequence>